<sequence length="379" mass="41439">MRIAQVKTHLLEHRLEVAFESASMRFDRRVHVLVEIVCDDGTVGWGECLGPAGANAAMVQTYSAWLIGMNPLETEKIWATLYNALRDQGQRGITITALSGIDIALWDIKGKHFGVSIATLLGGRFRESVQAYATGSFKRDGVDRVEDNAEEMAGHAAAGFHAAKIKIGFDVAQDLQVIRAVRDAIGPDMRLMIDANHGYDAIEAIRLGQAAAECGIDWFEEPVVPEQLAAYRDVRARQPIAVAGGETWHTRWGFREPIETRAVDIVQPDICGVGGFSEIKRVADLASLHGVRVVPHVWGTAVQIAAALQFMSAMVPNPVRNTPIAPILEFDRTHNPFRQAVVKHPIEHENGVVQIPDAPGLGIEIDRDALVEFAPRSGT</sequence>
<keyword evidence="3" id="KW-0460">Magnesium</keyword>
<dbReference type="Proteomes" id="UP000193862">
    <property type="component" value="Unassembled WGS sequence"/>
</dbReference>
<dbReference type="InterPro" id="IPR036849">
    <property type="entry name" value="Enolase-like_C_sf"/>
</dbReference>
<comment type="cofactor">
    <cofactor evidence="1">
        <name>Mg(2+)</name>
        <dbReference type="ChEBI" id="CHEBI:18420"/>
    </cofactor>
</comment>
<dbReference type="GO" id="GO:0000287">
    <property type="term" value="F:magnesium ion binding"/>
    <property type="evidence" value="ECO:0007669"/>
    <property type="project" value="TreeGrafter"/>
</dbReference>
<dbReference type="SFLD" id="SFLDS00001">
    <property type="entry name" value="Enolase"/>
    <property type="match status" value="1"/>
</dbReference>
<dbReference type="GO" id="GO:0016836">
    <property type="term" value="F:hydro-lyase activity"/>
    <property type="evidence" value="ECO:0007669"/>
    <property type="project" value="TreeGrafter"/>
</dbReference>
<protein>
    <submittedName>
        <fullName evidence="5">Putative isomerase YitF</fullName>
        <ecNumber evidence="5">5.-.-.-</ecNumber>
    </submittedName>
</protein>
<dbReference type="EC" id="5.-.-.-" evidence="5"/>
<dbReference type="PANTHER" id="PTHR13794">
    <property type="entry name" value="ENOLASE SUPERFAMILY, MANDELATE RACEMASE"/>
    <property type="match status" value="1"/>
</dbReference>
<dbReference type="AlphaFoldDB" id="A0A1Y5RRK7"/>
<dbReference type="InterPro" id="IPR029065">
    <property type="entry name" value="Enolase_C-like"/>
</dbReference>
<dbReference type="SUPFAM" id="SSF51604">
    <property type="entry name" value="Enolase C-terminal domain-like"/>
    <property type="match status" value="1"/>
</dbReference>
<dbReference type="SFLD" id="SFLDG00179">
    <property type="entry name" value="mandelate_racemase"/>
    <property type="match status" value="1"/>
</dbReference>
<dbReference type="SUPFAM" id="SSF54826">
    <property type="entry name" value="Enolase N-terminal domain-like"/>
    <property type="match status" value="1"/>
</dbReference>
<dbReference type="InterPro" id="IPR018110">
    <property type="entry name" value="Mandel_Rmase/mucon_lact_enz_CS"/>
</dbReference>
<gene>
    <name evidence="5" type="primary">yitF</name>
    <name evidence="5" type="ORF">AQS8620_00677</name>
</gene>
<dbReference type="InterPro" id="IPR029017">
    <property type="entry name" value="Enolase-like_N"/>
</dbReference>
<dbReference type="GO" id="GO:0016052">
    <property type="term" value="P:carbohydrate catabolic process"/>
    <property type="evidence" value="ECO:0007669"/>
    <property type="project" value="TreeGrafter"/>
</dbReference>
<name>A0A1Y5RRK7_9RHOB</name>
<evidence type="ECO:0000256" key="2">
    <source>
        <dbReference type="ARBA" id="ARBA00022723"/>
    </source>
</evidence>
<evidence type="ECO:0000256" key="1">
    <source>
        <dbReference type="ARBA" id="ARBA00001946"/>
    </source>
</evidence>
<keyword evidence="5" id="KW-0413">Isomerase</keyword>
<dbReference type="GO" id="GO:0009063">
    <property type="term" value="P:amino acid catabolic process"/>
    <property type="evidence" value="ECO:0007669"/>
    <property type="project" value="InterPro"/>
</dbReference>
<dbReference type="GO" id="GO:0016853">
    <property type="term" value="F:isomerase activity"/>
    <property type="evidence" value="ECO:0007669"/>
    <property type="project" value="UniProtKB-KW"/>
</dbReference>
<evidence type="ECO:0000259" key="4">
    <source>
        <dbReference type="SMART" id="SM00922"/>
    </source>
</evidence>
<dbReference type="PROSITE" id="PS00908">
    <property type="entry name" value="MR_MLE_1"/>
    <property type="match status" value="1"/>
</dbReference>
<dbReference type="SFLD" id="SFLDF00553">
    <property type="entry name" value="galactarolactone_cycloisomeras"/>
    <property type="match status" value="1"/>
</dbReference>
<dbReference type="RefSeq" id="WP_085835439.1">
    <property type="nucleotide sequence ID" value="NZ_FWFS01000002.1"/>
</dbReference>
<dbReference type="InterPro" id="IPR046945">
    <property type="entry name" value="RHMD-like"/>
</dbReference>
<evidence type="ECO:0000313" key="5">
    <source>
        <dbReference type="EMBL" id="SLN23806.1"/>
    </source>
</evidence>
<dbReference type="OrthoDB" id="9802699at2"/>
<dbReference type="InterPro" id="IPR013341">
    <property type="entry name" value="Mandelate_racemase_N_dom"/>
</dbReference>
<accession>A0A1Y5RRK7</accession>
<dbReference type="InterPro" id="IPR013342">
    <property type="entry name" value="Mandelate_racemase_C"/>
</dbReference>
<dbReference type="SMART" id="SM00922">
    <property type="entry name" value="MR_MLE"/>
    <property type="match status" value="1"/>
</dbReference>
<reference evidence="5 6" key="1">
    <citation type="submission" date="2017-03" db="EMBL/GenBank/DDBJ databases">
        <authorList>
            <person name="Afonso C.L."/>
            <person name="Miller P.J."/>
            <person name="Scott M.A."/>
            <person name="Spackman E."/>
            <person name="Goraichik I."/>
            <person name="Dimitrov K.M."/>
            <person name="Suarez D.L."/>
            <person name="Swayne D.E."/>
        </authorList>
    </citation>
    <scope>NUCLEOTIDE SEQUENCE [LARGE SCALE GENOMIC DNA]</scope>
    <source>
        <strain evidence="5 6">CECT 8620</strain>
    </source>
</reference>
<keyword evidence="2" id="KW-0479">Metal-binding</keyword>
<dbReference type="Pfam" id="PF13378">
    <property type="entry name" value="MR_MLE_C"/>
    <property type="match status" value="1"/>
</dbReference>
<evidence type="ECO:0000256" key="3">
    <source>
        <dbReference type="ARBA" id="ARBA00022842"/>
    </source>
</evidence>
<dbReference type="EMBL" id="FWFS01000002">
    <property type="protein sequence ID" value="SLN23806.1"/>
    <property type="molecule type" value="Genomic_DNA"/>
</dbReference>
<dbReference type="CDD" id="cd03316">
    <property type="entry name" value="MR_like"/>
    <property type="match status" value="1"/>
</dbReference>
<dbReference type="PANTHER" id="PTHR13794:SF58">
    <property type="entry name" value="MITOCHONDRIAL ENOLASE SUPERFAMILY MEMBER 1"/>
    <property type="match status" value="1"/>
</dbReference>
<dbReference type="Pfam" id="PF02746">
    <property type="entry name" value="MR_MLE_N"/>
    <property type="match status" value="1"/>
</dbReference>
<organism evidence="5 6">
    <name type="scientific">Aquimixticola soesokkakensis</name>
    <dbReference type="NCBI Taxonomy" id="1519096"/>
    <lineage>
        <taxon>Bacteria</taxon>
        <taxon>Pseudomonadati</taxon>
        <taxon>Pseudomonadota</taxon>
        <taxon>Alphaproteobacteria</taxon>
        <taxon>Rhodobacterales</taxon>
        <taxon>Paracoccaceae</taxon>
        <taxon>Aquimixticola</taxon>
    </lineage>
</organism>
<dbReference type="InterPro" id="IPR034618">
    <property type="entry name" value="GLI"/>
</dbReference>
<keyword evidence="6" id="KW-1185">Reference proteome</keyword>
<evidence type="ECO:0000313" key="6">
    <source>
        <dbReference type="Proteomes" id="UP000193862"/>
    </source>
</evidence>
<proteinExistence type="predicted"/>
<feature type="domain" description="Mandelate racemase/muconate lactonizing enzyme C-terminal" evidence="4">
    <location>
        <begin position="145"/>
        <end position="241"/>
    </location>
</feature>
<dbReference type="Gene3D" id="3.20.20.120">
    <property type="entry name" value="Enolase-like C-terminal domain"/>
    <property type="match status" value="1"/>
</dbReference>
<dbReference type="Gene3D" id="3.30.390.10">
    <property type="entry name" value="Enolase-like, N-terminal domain"/>
    <property type="match status" value="1"/>
</dbReference>